<dbReference type="AlphaFoldDB" id="A0A0E0JN17"/>
<dbReference type="EnsemblPlants" id="OPUNC01G28060.1">
    <property type="protein sequence ID" value="OPUNC01G28060.1"/>
    <property type="gene ID" value="OPUNC01G28060"/>
</dbReference>
<evidence type="ECO:0000313" key="1">
    <source>
        <dbReference type="EnsemblPlants" id="OPUNC01G28060.1"/>
    </source>
</evidence>
<dbReference type="Gramene" id="OPUNC01G28060.1">
    <property type="protein sequence ID" value="OPUNC01G28060.1"/>
    <property type="gene ID" value="OPUNC01G28060"/>
</dbReference>
<accession>A0A0E0JN17</accession>
<dbReference type="OMA" id="RGSCHRC"/>
<dbReference type="Proteomes" id="UP000026962">
    <property type="component" value="Chromosome 1"/>
</dbReference>
<dbReference type="HOGENOM" id="CLU_2531345_0_0_1"/>
<reference evidence="1" key="2">
    <citation type="submission" date="2018-05" db="EMBL/GenBank/DDBJ databases">
        <title>OpunRS2 (Oryza punctata Reference Sequence Version 2).</title>
        <authorList>
            <person name="Zhang J."/>
            <person name="Kudrna D."/>
            <person name="Lee S."/>
            <person name="Talag J."/>
            <person name="Welchert J."/>
            <person name="Wing R.A."/>
        </authorList>
    </citation>
    <scope>NUCLEOTIDE SEQUENCE [LARGE SCALE GENOMIC DNA]</scope>
</reference>
<organism evidence="1">
    <name type="scientific">Oryza punctata</name>
    <name type="common">Red rice</name>
    <dbReference type="NCBI Taxonomy" id="4537"/>
    <lineage>
        <taxon>Eukaryota</taxon>
        <taxon>Viridiplantae</taxon>
        <taxon>Streptophyta</taxon>
        <taxon>Embryophyta</taxon>
        <taxon>Tracheophyta</taxon>
        <taxon>Spermatophyta</taxon>
        <taxon>Magnoliopsida</taxon>
        <taxon>Liliopsida</taxon>
        <taxon>Poales</taxon>
        <taxon>Poaceae</taxon>
        <taxon>BOP clade</taxon>
        <taxon>Oryzoideae</taxon>
        <taxon>Oryzeae</taxon>
        <taxon>Oryzinae</taxon>
        <taxon>Oryza</taxon>
    </lineage>
</organism>
<sequence>MCSELQINFGPLIEALPSAGRRLAVVEGALRPAELTLSLISSRAPIRPAKRGSCHRCFTLGLAISHLYRAVVCGFVASSSSQNP</sequence>
<protein>
    <submittedName>
        <fullName evidence="1">Uncharacterized protein</fullName>
    </submittedName>
</protein>
<evidence type="ECO:0000313" key="2">
    <source>
        <dbReference type="Proteomes" id="UP000026962"/>
    </source>
</evidence>
<proteinExistence type="predicted"/>
<keyword evidence="2" id="KW-1185">Reference proteome</keyword>
<reference evidence="1" key="1">
    <citation type="submission" date="2015-04" db="UniProtKB">
        <authorList>
            <consortium name="EnsemblPlants"/>
        </authorList>
    </citation>
    <scope>IDENTIFICATION</scope>
</reference>
<name>A0A0E0JN17_ORYPU</name>